<feature type="domain" description="DeoxyPurine in DNA protein A" evidence="2">
    <location>
        <begin position="6"/>
        <end position="70"/>
    </location>
</feature>
<comment type="caution">
    <text evidence="3">The sequence shown here is derived from an EMBL/GenBank/DDBJ whole genome shotgun (WGS) entry which is preliminary data.</text>
</comment>
<evidence type="ECO:0000313" key="3">
    <source>
        <dbReference type="EMBL" id="MBP2477703.1"/>
    </source>
</evidence>
<dbReference type="Proteomes" id="UP001519363">
    <property type="component" value="Unassembled WGS sequence"/>
</dbReference>
<feature type="compositionally biased region" description="Polar residues" evidence="1">
    <location>
        <begin position="76"/>
        <end position="89"/>
    </location>
</feature>
<name>A0ABS5AMA1_9PSEU</name>
<evidence type="ECO:0000256" key="1">
    <source>
        <dbReference type="SAM" id="MobiDB-lite"/>
    </source>
</evidence>
<dbReference type="Pfam" id="PF23859">
    <property type="entry name" value="DpdA"/>
    <property type="match status" value="1"/>
</dbReference>
<organism evidence="3 4">
    <name type="scientific">Crossiella equi</name>
    <dbReference type="NCBI Taxonomy" id="130796"/>
    <lineage>
        <taxon>Bacteria</taxon>
        <taxon>Bacillati</taxon>
        <taxon>Actinomycetota</taxon>
        <taxon>Actinomycetes</taxon>
        <taxon>Pseudonocardiales</taxon>
        <taxon>Pseudonocardiaceae</taxon>
        <taxon>Crossiella</taxon>
    </lineage>
</organism>
<gene>
    <name evidence="3" type="ORF">JOF53_006575</name>
</gene>
<feature type="region of interest" description="Disordered" evidence="1">
    <location>
        <begin position="76"/>
        <end position="96"/>
    </location>
</feature>
<evidence type="ECO:0000259" key="2">
    <source>
        <dbReference type="Pfam" id="PF23859"/>
    </source>
</evidence>
<evidence type="ECO:0000313" key="4">
    <source>
        <dbReference type="Proteomes" id="UP001519363"/>
    </source>
</evidence>
<sequence length="96" mass="10771">MRELAEAGIRLHTFGFKTTALIDTAHHIASSDSMAWSTQAYHSPPMPGHRHRRCVSCPAYALHWYDELLRRPVRQTSATGTGVSASQSTEHSHLWC</sequence>
<accession>A0ABS5AMA1</accession>
<keyword evidence="4" id="KW-1185">Reference proteome</keyword>
<dbReference type="InterPro" id="IPR055645">
    <property type="entry name" value="DpdA"/>
</dbReference>
<dbReference type="EMBL" id="JAGIOO010000001">
    <property type="protein sequence ID" value="MBP2477703.1"/>
    <property type="molecule type" value="Genomic_DNA"/>
</dbReference>
<reference evidence="3 4" key="1">
    <citation type="submission" date="2021-03" db="EMBL/GenBank/DDBJ databases">
        <title>Sequencing the genomes of 1000 actinobacteria strains.</title>
        <authorList>
            <person name="Klenk H.-P."/>
        </authorList>
    </citation>
    <scope>NUCLEOTIDE SEQUENCE [LARGE SCALE GENOMIC DNA]</scope>
    <source>
        <strain evidence="3 4">DSM 44580</strain>
    </source>
</reference>
<protein>
    <recommendedName>
        <fullName evidence="2">DeoxyPurine in DNA protein A domain-containing protein</fullName>
    </recommendedName>
</protein>
<proteinExistence type="predicted"/>